<dbReference type="GO" id="GO:0046983">
    <property type="term" value="F:protein dimerization activity"/>
    <property type="evidence" value="ECO:0007669"/>
    <property type="project" value="InterPro"/>
</dbReference>
<dbReference type="AlphaFoldDB" id="A0A6V7JZC7"/>
<evidence type="ECO:0000313" key="2">
    <source>
        <dbReference type="EMBL" id="CAD1557481.1"/>
    </source>
</evidence>
<gene>
    <name evidence="2" type="ORF">BBRV_LOCUS66079</name>
</gene>
<dbReference type="InterPro" id="IPR012337">
    <property type="entry name" value="RNaseH-like_sf"/>
</dbReference>
<accession>A0A6V7JZC7</accession>
<proteinExistence type="predicted"/>
<dbReference type="SUPFAM" id="SSF53098">
    <property type="entry name" value="Ribonuclease H-like"/>
    <property type="match status" value="1"/>
</dbReference>
<name>A0A6V7JZC7_9HYME</name>
<sequence length="613" mass="69083">MAHRETSKHKHSVKTDEIVNTLPKLDSFTKITLSQKRKIAELKTATYVAEHCSINAVDHLSLLIKGLDKQSEVLQDIKLGRTKCAALIKNVLSPCILEDLLTDVGDSFFSLIIDESTTIDTKKLLCVMIRYFSRVKKRVITTFYRMIEMKAGTADAISNAILDQLKLDNLSHDKLLGLGVDGANTNVGAHHSVSTILRAISPDLVVIKCLCHSLHLAAEEACKVFPRHLDFMVRETHSWFSMSTKRQIEYADLYRTLEGKTPKKIVKLSNTRWLVRLQAVDAILDQWDALQLHFKMTESNNERCYVALQLHGMYSTPENKIYLQFLSSTLKSIIGLNRLFQSSSADPVKLFQDLNDAVYSILQMIIVPSQLAKVPKYGLAKFDFKQFCMSTDCIHFGYEFNESISKINPQSAAEMKQRCKDFLVVLVSQIQKRIPENIDILERMTTFSPQSSSSQVKPDITAIASRFKHGLCTEIDSTIKEWNLVHRAEITNKSSTESFWAEVNEITDAGGNKKFGNISKLVLGLLSLPFSNAAVERAFSIVNIIKDKLRNRMSTGMVEAILHVRCTLDAECCKFEPTAAMLKRFNSETVYSMVGEDDIVVMNTLSTDEIESS</sequence>
<dbReference type="Pfam" id="PF05699">
    <property type="entry name" value="Dimer_Tnp_hAT"/>
    <property type="match status" value="1"/>
</dbReference>
<protein>
    <recommendedName>
        <fullName evidence="1">HAT C-terminal dimerisation domain-containing protein</fullName>
    </recommendedName>
</protein>
<dbReference type="InterPro" id="IPR008906">
    <property type="entry name" value="HATC_C_dom"/>
</dbReference>
<feature type="domain" description="HAT C-terminal dimerisation" evidence="1">
    <location>
        <begin position="512"/>
        <end position="564"/>
    </location>
</feature>
<dbReference type="EMBL" id="CADCXW020000021">
    <property type="protein sequence ID" value="CAD1557481.1"/>
    <property type="molecule type" value="Genomic_DNA"/>
</dbReference>
<dbReference type="PANTHER" id="PTHR37162">
    <property type="entry name" value="HAT FAMILY DIMERISATION DOMAINCONTAINING PROTEIN-RELATED"/>
    <property type="match status" value="1"/>
</dbReference>
<reference evidence="2" key="1">
    <citation type="submission" date="2020-07" db="EMBL/GenBank/DDBJ databases">
        <authorList>
            <person name="Ferguson B K."/>
        </authorList>
    </citation>
    <scope>NUCLEOTIDE SEQUENCE</scope>
    <source>
        <strain evidence="2">L06</strain>
    </source>
</reference>
<organism evidence="2">
    <name type="scientific">Bracon brevicornis</name>
    <dbReference type="NCBI Taxonomy" id="1563983"/>
    <lineage>
        <taxon>Eukaryota</taxon>
        <taxon>Metazoa</taxon>
        <taxon>Ecdysozoa</taxon>
        <taxon>Arthropoda</taxon>
        <taxon>Hexapoda</taxon>
        <taxon>Insecta</taxon>
        <taxon>Pterygota</taxon>
        <taxon>Neoptera</taxon>
        <taxon>Endopterygota</taxon>
        <taxon>Hymenoptera</taxon>
        <taxon>Apocrita</taxon>
        <taxon>Ichneumonoidea</taxon>
        <taxon>Braconidae</taxon>
        <taxon>Braconinae</taxon>
        <taxon>Bracon</taxon>
    </lineage>
</organism>
<evidence type="ECO:0000259" key="1">
    <source>
        <dbReference type="Pfam" id="PF05699"/>
    </source>
</evidence>
<dbReference type="PANTHER" id="PTHR37162:SF1">
    <property type="entry name" value="BED-TYPE DOMAIN-CONTAINING PROTEIN"/>
    <property type="match status" value="1"/>
</dbReference>